<dbReference type="EnsemblMetazoa" id="LLOJ004154-RA">
    <property type="protein sequence ID" value="LLOJ004154-PA"/>
    <property type="gene ID" value="LLOJ004154"/>
</dbReference>
<evidence type="ECO:0000256" key="2">
    <source>
        <dbReference type="ARBA" id="ARBA00022679"/>
    </source>
</evidence>
<sequence>MSSIVVRKTERNDLPSIIEMIQELADYEEMPNGPQLKLDDLIRDGGFDSPQNSVFHSFIAEEVTTSSKDHPMTRKPIGYAICFFSFSTWEGKSLFLEDIYIRPQYRQQKAGWKLFREVVKFARSTNCARLDLHVLEWNSPARNFYKKMGGIDLTVAEKWNLVRFDKNVMENILKE</sequence>
<evidence type="ECO:0000256" key="1">
    <source>
        <dbReference type="ARBA" id="ARBA00008694"/>
    </source>
</evidence>
<feature type="domain" description="N-acetyltransferase" evidence="4">
    <location>
        <begin position="4"/>
        <end position="174"/>
    </location>
</feature>
<reference evidence="7" key="1">
    <citation type="submission" date="2012-05" db="EMBL/GenBank/DDBJ databases">
        <title>Whole Genome Assembly of Lutzomyia longipalpis.</title>
        <authorList>
            <person name="Richards S."/>
            <person name="Qu C."/>
            <person name="Dillon R."/>
            <person name="Worley K."/>
            <person name="Scherer S."/>
            <person name="Batterton M."/>
            <person name="Taylor A."/>
            <person name="Hawes A."/>
            <person name="Hernandez B."/>
            <person name="Kovar C."/>
            <person name="Mandapat C."/>
            <person name="Pham C."/>
            <person name="Qu C."/>
            <person name="Jing C."/>
            <person name="Bess C."/>
            <person name="Bandaranaike D."/>
            <person name="Ngo D."/>
            <person name="Ongeri F."/>
            <person name="Arias F."/>
            <person name="Lara F."/>
            <person name="Weissenberger G."/>
            <person name="Kamau G."/>
            <person name="Han H."/>
            <person name="Shen H."/>
            <person name="Dinh H."/>
            <person name="Khalil I."/>
            <person name="Jones J."/>
            <person name="Shafer J."/>
            <person name="Jayaseelan J."/>
            <person name="Quiroz J."/>
            <person name="Blankenburg K."/>
            <person name="Nguyen L."/>
            <person name="Jackson L."/>
            <person name="Francisco L."/>
            <person name="Tang L.-Y."/>
            <person name="Pu L.-L."/>
            <person name="Perales L."/>
            <person name="Lorensuhewa L."/>
            <person name="Munidasa M."/>
            <person name="Coyle M."/>
            <person name="Taylor M."/>
            <person name="Puazo M."/>
            <person name="Firestine M."/>
            <person name="Scheel M."/>
            <person name="Javaid M."/>
            <person name="Wang M."/>
            <person name="Li M."/>
            <person name="Tabassum N."/>
            <person name="Saada N."/>
            <person name="Osuji N."/>
            <person name="Aqrawi P."/>
            <person name="Fu Q."/>
            <person name="Thornton R."/>
            <person name="Raj R."/>
            <person name="Goodspeed R."/>
            <person name="Mata R."/>
            <person name="Najjar R."/>
            <person name="Gubbala S."/>
            <person name="Lee S."/>
            <person name="Denson S."/>
            <person name="Patil S."/>
            <person name="Macmil S."/>
            <person name="Qi S."/>
            <person name="Matskevitch T."/>
            <person name="Palculict T."/>
            <person name="Mathew T."/>
            <person name="Vee V."/>
            <person name="Velamala V."/>
            <person name="Korchina V."/>
            <person name="Cai W."/>
            <person name="Liu W."/>
            <person name="Dai W."/>
            <person name="Zou X."/>
            <person name="Zhu Y."/>
            <person name="Zhang Y."/>
            <person name="Wu Y.-Q."/>
            <person name="Xin Y."/>
            <person name="Nazarath L."/>
            <person name="Kovar C."/>
            <person name="Han Y."/>
            <person name="Muzny D."/>
            <person name="Gibbs R."/>
        </authorList>
    </citation>
    <scope>NUCLEOTIDE SEQUENCE [LARGE SCALE GENOMIC DNA]</scope>
    <source>
        <strain evidence="7">Jacobina</strain>
    </source>
</reference>
<dbReference type="SUPFAM" id="SSF55729">
    <property type="entry name" value="Acyl-CoA N-acyltransferases (Nat)"/>
    <property type="match status" value="1"/>
</dbReference>
<dbReference type="EMBL" id="AJWK01013106">
    <property type="status" value="NOT_ANNOTATED_CDS"/>
    <property type="molecule type" value="Genomic_DNA"/>
</dbReference>
<reference evidence="5" key="2">
    <citation type="journal article" date="2020" name="BMC">
        <title>Leishmania infection induces a limited differential gene expression in the sand fly midgut.</title>
        <authorList>
            <person name="Coutinho-Abreu I.V."/>
            <person name="Serafim T.D."/>
            <person name="Meneses C."/>
            <person name="Kamhawi S."/>
            <person name="Oliveira F."/>
            <person name="Valenzuela J.G."/>
        </authorList>
    </citation>
    <scope>NUCLEOTIDE SEQUENCE</scope>
    <source>
        <strain evidence="5">Jacobina</strain>
        <tissue evidence="5">Midgut</tissue>
    </source>
</reference>
<dbReference type="InterPro" id="IPR051016">
    <property type="entry name" value="Diverse_Substrate_AcTransf"/>
</dbReference>
<keyword evidence="7" id="KW-1185">Reference proteome</keyword>
<evidence type="ECO:0000256" key="3">
    <source>
        <dbReference type="ARBA" id="ARBA00023315"/>
    </source>
</evidence>
<comment type="similarity">
    <text evidence="1">Belongs to the acetyltransferase family.</text>
</comment>
<dbReference type="InterPro" id="IPR016181">
    <property type="entry name" value="Acyl_CoA_acyltransferase"/>
</dbReference>
<evidence type="ECO:0000313" key="5">
    <source>
        <dbReference type="EMBL" id="MBC1171073.1"/>
    </source>
</evidence>
<dbReference type="PANTHER" id="PTHR10545">
    <property type="entry name" value="DIAMINE N-ACETYLTRANSFERASE"/>
    <property type="match status" value="1"/>
</dbReference>
<dbReference type="Proteomes" id="UP000092461">
    <property type="component" value="Unassembled WGS sequence"/>
</dbReference>
<organism evidence="6 7">
    <name type="scientific">Lutzomyia longipalpis</name>
    <name type="common">Sand fly</name>
    <dbReference type="NCBI Taxonomy" id="7200"/>
    <lineage>
        <taxon>Eukaryota</taxon>
        <taxon>Metazoa</taxon>
        <taxon>Ecdysozoa</taxon>
        <taxon>Arthropoda</taxon>
        <taxon>Hexapoda</taxon>
        <taxon>Insecta</taxon>
        <taxon>Pterygota</taxon>
        <taxon>Neoptera</taxon>
        <taxon>Endopterygota</taxon>
        <taxon>Diptera</taxon>
        <taxon>Nematocera</taxon>
        <taxon>Psychodoidea</taxon>
        <taxon>Psychodidae</taxon>
        <taxon>Lutzomyia</taxon>
        <taxon>Lutzomyia</taxon>
    </lineage>
</organism>
<name>A0A1B0CI92_LUTLO</name>
<dbReference type="EMBL" id="GITU01002370">
    <property type="protein sequence ID" value="MBC1171073.1"/>
    <property type="molecule type" value="Transcribed_RNA"/>
</dbReference>
<evidence type="ECO:0000313" key="6">
    <source>
        <dbReference type="EnsemblMetazoa" id="LLOJ004154-PA"/>
    </source>
</evidence>
<keyword evidence="3" id="KW-0012">Acyltransferase</keyword>
<dbReference type="PANTHER" id="PTHR10545:SF29">
    <property type="entry name" value="GH14572P-RELATED"/>
    <property type="match status" value="1"/>
</dbReference>
<evidence type="ECO:0000313" key="7">
    <source>
        <dbReference type="Proteomes" id="UP000092461"/>
    </source>
</evidence>
<dbReference type="PROSITE" id="PS51186">
    <property type="entry name" value="GNAT"/>
    <property type="match status" value="1"/>
</dbReference>
<accession>A0A1B0CI92</accession>
<protein>
    <submittedName>
        <fullName evidence="5">Putative diamine acetyltransferase</fullName>
    </submittedName>
</protein>
<dbReference type="VEuPathDB" id="VectorBase:LLONM1_002198"/>
<dbReference type="InterPro" id="IPR000182">
    <property type="entry name" value="GNAT_dom"/>
</dbReference>
<proteinExistence type="inferred from homology"/>
<reference evidence="6" key="3">
    <citation type="submission" date="2020-05" db="UniProtKB">
        <authorList>
            <consortium name="EnsemblMetazoa"/>
        </authorList>
    </citation>
    <scope>IDENTIFICATION</scope>
    <source>
        <strain evidence="6">Jacobina</strain>
    </source>
</reference>
<dbReference type="GO" id="GO:0008080">
    <property type="term" value="F:N-acetyltransferase activity"/>
    <property type="evidence" value="ECO:0007669"/>
    <property type="project" value="TreeGrafter"/>
</dbReference>
<dbReference type="FunFam" id="3.40.630.30:FF:000064">
    <property type="entry name" value="GNAT family acetyltransferase"/>
    <property type="match status" value="1"/>
</dbReference>
<evidence type="ECO:0000259" key="4">
    <source>
        <dbReference type="PROSITE" id="PS51186"/>
    </source>
</evidence>
<dbReference type="AlphaFoldDB" id="A0A1B0CI92"/>
<dbReference type="Gene3D" id="3.40.630.30">
    <property type="match status" value="1"/>
</dbReference>
<dbReference type="Pfam" id="PF00583">
    <property type="entry name" value="Acetyltransf_1"/>
    <property type="match status" value="1"/>
</dbReference>
<dbReference type="VEuPathDB" id="VectorBase:LLOJ004154"/>
<dbReference type="CDD" id="cd04301">
    <property type="entry name" value="NAT_SF"/>
    <property type="match status" value="1"/>
</dbReference>
<keyword evidence="2 5" id="KW-0808">Transferase</keyword>